<gene>
    <name evidence="1" type="ORF">MM171A01610_0010</name>
</gene>
<accession>A0A6M3LTT3</accession>
<proteinExistence type="predicted"/>
<sequence length="126" mass="13877">MFRLLLQPEAIRVDLLQTPGGLAYLHDPPSLEFDAFTQVGFENALDILPIYESSSLLGLRIEWLQVFGDYPIYFTSLRPEGDCPAFASAYQGVQCRGLSALLGETRLQEMVGIDVDGLTGSGFESE</sequence>
<reference evidence="1" key="1">
    <citation type="submission" date="2020-03" db="EMBL/GenBank/DDBJ databases">
        <title>The deep terrestrial virosphere.</title>
        <authorList>
            <person name="Holmfeldt K."/>
            <person name="Nilsson E."/>
            <person name="Simone D."/>
            <person name="Lopez-Fernandez M."/>
            <person name="Wu X."/>
            <person name="de Brujin I."/>
            <person name="Lundin D."/>
            <person name="Andersson A."/>
            <person name="Bertilsson S."/>
            <person name="Dopson M."/>
        </authorList>
    </citation>
    <scope>NUCLEOTIDE SEQUENCE</scope>
    <source>
        <strain evidence="1">MM171A01610</strain>
    </source>
</reference>
<protein>
    <submittedName>
        <fullName evidence="1">Uncharacterized protein</fullName>
    </submittedName>
</protein>
<dbReference type="AlphaFoldDB" id="A0A6M3LTT3"/>
<evidence type="ECO:0000313" key="1">
    <source>
        <dbReference type="EMBL" id="QJA98747.1"/>
    </source>
</evidence>
<organism evidence="1">
    <name type="scientific">viral metagenome</name>
    <dbReference type="NCBI Taxonomy" id="1070528"/>
    <lineage>
        <taxon>unclassified sequences</taxon>
        <taxon>metagenomes</taxon>
        <taxon>organismal metagenomes</taxon>
    </lineage>
</organism>
<dbReference type="EMBL" id="MT143605">
    <property type="protein sequence ID" value="QJA98747.1"/>
    <property type="molecule type" value="Genomic_DNA"/>
</dbReference>
<name>A0A6M3LTT3_9ZZZZ</name>